<dbReference type="InterPro" id="IPR029044">
    <property type="entry name" value="Nucleotide-diphossugar_trans"/>
</dbReference>
<evidence type="ECO:0000313" key="7">
    <source>
        <dbReference type="Proteomes" id="UP000468707"/>
    </source>
</evidence>
<evidence type="ECO:0000313" key="6">
    <source>
        <dbReference type="EMBL" id="NDV42636.1"/>
    </source>
</evidence>
<name>A0A6I5KPI6_9FLAO</name>
<feature type="domain" description="Glycosyltransferase 2-like" evidence="5">
    <location>
        <begin position="6"/>
        <end position="116"/>
    </location>
</feature>
<proteinExistence type="inferred from homology"/>
<evidence type="ECO:0000256" key="1">
    <source>
        <dbReference type="ARBA" id="ARBA00006739"/>
    </source>
</evidence>
<organism evidence="6 7">
    <name type="scientific">Flagellimonas sediminis</name>
    <dbReference type="NCBI Taxonomy" id="2696468"/>
    <lineage>
        <taxon>Bacteria</taxon>
        <taxon>Pseudomonadati</taxon>
        <taxon>Bacteroidota</taxon>
        <taxon>Flavobacteriia</taxon>
        <taxon>Flavobacteriales</taxon>
        <taxon>Flavobacteriaceae</taxon>
        <taxon>Flagellimonas</taxon>
    </lineage>
</organism>
<keyword evidence="4" id="KW-0472">Membrane</keyword>
<comment type="caution">
    <text evidence="6">The sequence shown here is derived from an EMBL/GenBank/DDBJ whole genome shotgun (WGS) entry which is preliminary data.</text>
</comment>
<evidence type="ECO:0000259" key="5">
    <source>
        <dbReference type="Pfam" id="PF00535"/>
    </source>
</evidence>
<dbReference type="AlphaFoldDB" id="A0A6I5KPI6"/>
<evidence type="ECO:0000256" key="2">
    <source>
        <dbReference type="ARBA" id="ARBA00022676"/>
    </source>
</evidence>
<keyword evidence="4" id="KW-1133">Transmembrane helix</keyword>
<dbReference type="Proteomes" id="UP000468707">
    <property type="component" value="Unassembled WGS sequence"/>
</dbReference>
<comment type="similarity">
    <text evidence="1">Belongs to the glycosyltransferase 2 family.</text>
</comment>
<dbReference type="EMBL" id="JAAAMI010000002">
    <property type="protein sequence ID" value="NDV42636.1"/>
    <property type="molecule type" value="Genomic_DNA"/>
</dbReference>
<dbReference type="RefSeq" id="WP_163633605.1">
    <property type="nucleotide sequence ID" value="NZ_JAAAMI010000002.1"/>
</dbReference>
<sequence length="289" mass="32809">MNRLAVLLTCHNRKDKTLKSLESLALTTNAYAKPLEISIFLTDDGSTDGTSEAVKEKFPDTKILKGNGNLFWANGMINSWKEALKGDFDFYLLLNDDTNLFDTMFDTIFETHQKCLDTYGQAGVYIGSTKDPVSNEISYGGAVIKSKFKYTFSKILPDGQIHECDLGNANIMMVSKNAVEKAGILSEGYAHGVADFDYTLTCKKKGLPVLVASDYCGYCTYDHKGMYHNFDKKTLKERIKYLYSPTGIAFKSRLLFMRKFFPIRYPFFFIIGWFKVLFPKAYMATMTNR</sequence>
<dbReference type="InterPro" id="IPR001173">
    <property type="entry name" value="Glyco_trans_2-like"/>
</dbReference>
<gene>
    <name evidence="6" type="ORF">GTK07_04795</name>
</gene>
<keyword evidence="7" id="KW-1185">Reference proteome</keyword>
<feature type="transmembrane region" description="Helical" evidence="4">
    <location>
        <begin position="261"/>
        <end position="278"/>
    </location>
</feature>
<dbReference type="Pfam" id="PF00535">
    <property type="entry name" value="Glycos_transf_2"/>
    <property type="match status" value="1"/>
</dbReference>
<keyword evidence="4" id="KW-0812">Transmembrane</keyword>
<accession>A0A6I5KPI6</accession>
<dbReference type="Gene3D" id="3.90.550.10">
    <property type="entry name" value="Spore Coat Polysaccharide Biosynthesis Protein SpsA, Chain A"/>
    <property type="match status" value="1"/>
</dbReference>
<dbReference type="PANTHER" id="PTHR43179:SF12">
    <property type="entry name" value="GALACTOFURANOSYLTRANSFERASE GLFT2"/>
    <property type="match status" value="1"/>
</dbReference>
<dbReference type="GO" id="GO:0016757">
    <property type="term" value="F:glycosyltransferase activity"/>
    <property type="evidence" value="ECO:0007669"/>
    <property type="project" value="UniProtKB-KW"/>
</dbReference>
<reference evidence="6 7" key="1">
    <citation type="submission" date="2020-01" db="EMBL/GenBank/DDBJ databases">
        <title>Muricauda sediminis sp.nov. 40Bstr401.</title>
        <authorList>
            <person name="Xue Z."/>
            <person name="Zhu S."/>
            <person name="Ren N."/>
            <person name="Chen T."/>
            <person name="Chen X."/>
            <person name="Chen J."/>
            <person name="Yang J."/>
        </authorList>
    </citation>
    <scope>NUCLEOTIDE SEQUENCE [LARGE SCALE GENOMIC DNA]</scope>
    <source>
        <strain evidence="6 7">40Bstr401</strain>
    </source>
</reference>
<keyword evidence="3 6" id="KW-0808">Transferase</keyword>
<protein>
    <submittedName>
        <fullName evidence="6">Glycosyltransferase</fullName>
    </submittedName>
</protein>
<keyword evidence="2" id="KW-0328">Glycosyltransferase</keyword>
<evidence type="ECO:0000256" key="3">
    <source>
        <dbReference type="ARBA" id="ARBA00022679"/>
    </source>
</evidence>
<dbReference type="SUPFAM" id="SSF53448">
    <property type="entry name" value="Nucleotide-diphospho-sugar transferases"/>
    <property type="match status" value="1"/>
</dbReference>
<dbReference type="PANTHER" id="PTHR43179">
    <property type="entry name" value="RHAMNOSYLTRANSFERASE WBBL"/>
    <property type="match status" value="1"/>
</dbReference>
<evidence type="ECO:0000256" key="4">
    <source>
        <dbReference type="SAM" id="Phobius"/>
    </source>
</evidence>